<feature type="domain" description="AMP-dependent synthetase/ligase" evidence="6">
    <location>
        <begin position="33"/>
        <end position="433"/>
    </location>
</feature>
<keyword evidence="3" id="KW-0479">Metal-binding</keyword>
<protein>
    <submittedName>
        <fullName evidence="8">AMP-binding enzyme family protein</fullName>
    </submittedName>
</protein>
<dbReference type="Proteomes" id="UP001272137">
    <property type="component" value="Unassembled WGS sequence"/>
</dbReference>
<dbReference type="GO" id="GO:0006633">
    <property type="term" value="P:fatty acid biosynthetic process"/>
    <property type="evidence" value="ECO:0007669"/>
    <property type="project" value="TreeGrafter"/>
</dbReference>
<dbReference type="EMBL" id="QXCT01000001">
    <property type="protein sequence ID" value="MDW9252908.1"/>
    <property type="molecule type" value="Genomic_DNA"/>
</dbReference>
<dbReference type="FunFam" id="3.40.50.12780:FF:000013">
    <property type="entry name" value="Long-chain-fatty-acid--AMP ligase FadD32"/>
    <property type="match status" value="1"/>
</dbReference>
<reference evidence="8" key="1">
    <citation type="submission" date="2018-08" db="EMBL/GenBank/DDBJ databases">
        <title>Identification of Burkholderia cepacia strains that express a Burkholderia pseudomallei-like capsular polysaccharide.</title>
        <authorList>
            <person name="Burtnick M.N."/>
            <person name="Vongsouvath M."/>
            <person name="Newton P."/>
            <person name="Wuthiekanun V."/>
            <person name="Limmathurotsakul D."/>
            <person name="Brett P.J."/>
            <person name="Chantratita N."/>
            <person name="Dance D.A."/>
        </authorList>
    </citation>
    <scope>NUCLEOTIDE SEQUENCE</scope>
    <source>
        <strain evidence="8">SBXCC001</strain>
    </source>
</reference>
<evidence type="ECO:0000259" key="7">
    <source>
        <dbReference type="Pfam" id="PF23024"/>
    </source>
</evidence>
<dbReference type="GO" id="GO:0071766">
    <property type="term" value="P:Actinobacterium-type cell wall biogenesis"/>
    <property type="evidence" value="ECO:0007669"/>
    <property type="project" value="UniProtKB-ARBA"/>
</dbReference>
<dbReference type="GO" id="GO:0046872">
    <property type="term" value="F:metal ion binding"/>
    <property type="evidence" value="ECO:0007669"/>
    <property type="project" value="UniProtKB-KW"/>
</dbReference>
<evidence type="ECO:0000256" key="5">
    <source>
        <dbReference type="ARBA" id="ARBA00023098"/>
    </source>
</evidence>
<dbReference type="SUPFAM" id="SSF56801">
    <property type="entry name" value="Acetyl-CoA synthetase-like"/>
    <property type="match status" value="1"/>
</dbReference>
<dbReference type="Gene3D" id="3.30.300.30">
    <property type="match status" value="1"/>
</dbReference>
<dbReference type="CDD" id="cd05931">
    <property type="entry name" value="FAAL"/>
    <property type="match status" value="1"/>
</dbReference>
<dbReference type="InterPro" id="IPR025110">
    <property type="entry name" value="AMP-bd_C"/>
</dbReference>
<accession>A0AAW9CPV7</accession>
<dbReference type="InterPro" id="IPR000873">
    <property type="entry name" value="AMP-dep_synth/lig_dom"/>
</dbReference>
<sequence length="622" mass="66767">MSSIQSALAACRSLTAPPPLAPAANFADVLRFRADTTPDEFAYGYLGFGRTPDRVMRYGDIHRRALAIAREIAAHGCPGDPVLLIFPSAADFIEAFFGCLYAGRMAVPALPPRTEKERRRLISIARDCAPSLAICGDGEMDTVLAELCAAGVVAPPCREVGAIPDCGGGNGGGPSELPAVAPDSIAFLQYTSGSTSDPKGVMVGHDNLLANERLLRRHWGSDRERWLIVSWLPHYHDMGLIGGILQPIYAGRPAVFMSPQDFLQHPARWLHAVSDYGATCSGAPNFGYELCRRRASRMDLTRLDLSTWEQAFNGAEPVRPRTMREFADAFSSTGFRYDAFAPCYGLAELTLVATSKQIGAPVVIRRADCAALADGRFEPPQGDGRSIDAVSVGALEHAHQAFCIVDPSTGEPQPTGAIGEICIASDSVCHGYFGRPDATDATFRAYRSSAFPNGMLRTGDLGFIDDDGHLFVSGRIKDLIILNGVNYYPQDIEGAVLNVSDQIRANRLAAIAVERGEQAGVVVVLEAIGRFDLAALAPEISREVWDACQLTLSGVIRVKKGEIHTTSSGKIQRATCAKMLADGAFTIEDAYLHDAAQAWLAPVVERCGSARRESSGQARAVA</sequence>
<evidence type="ECO:0000313" key="9">
    <source>
        <dbReference type="Proteomes" id="UP001272137"/>
    </source>
</evidence>
<evidence type="ECO:0000256" key="1">
    <source>
        <dbReference type="ARBA" id="ARBA00006432"/>
    </source>
</evidence>
<dbReference type="InterPro" id="IPR020845">
    <property type="entry name" value="AMP-binding_CS"/>
</dbReference>
<comment type="similarity">
    <text evidence="1">Belongs to the ATP-dependent AMP-binding enzyme family.</text>
</comment>
<dbReference type="InterPro" id="IPR045851">
    <property type="entry name" value="AMP-bd_C_sf"/>
</dbReference>
<keyword evidence="5" id="KW-0443">Lipid metabolism</keyword>
<proteinExistence type="inferred from homology"/>
<dbReference type="GO" id="GO:0016874">
    <property type="term" value="F:ligase activity"/>
    <property type="evidence" value="ECO:0007669"/>
    <property type="project" value="UniProtKB-KW"/>
</dbReference>
<dbReference type="PANTHER" id="PTHR22754:SF32">
    <property type="entry name" value="DISCO-INTERACTING PROTEIN 2"/>
    <property type="match status" value="1"/>
</dbReference>
<keyword evidence="2" id="KW-0436">Ligase</keyword>
<name>A0AAW9CPV7_BURTH</name>
<organism evidence="8 9">
    <name type="scientific">Burkholderia thailandensis</name>
    <dbReference type="NCBI Taxonomy" id="57975"/>
    <lineage>
        <taxon>Bacteria</taxon>
        <taxon>Pseudomonadati</taxon>
        <taxon>Pseudomonadota</taxon>
        <taxon>Betaproteobacteria</taxon>
        <taxon>Burkholderiales</taxon>
        <taxon>Burkholderiaceae</taxon>
        <taxon>Burkholderia</taxon>
        <taxon>pseudomallei group</taxon>
    </lineage>
</organism>
<dbReference type="InterPro" id="IPR040097">
    <property type="entry name" value="FAAL/FAAC"/>
</dbReference>
<evidence type="ECO:0000313" key="8">
    <source>
        <dbReference type="EMBL" id="MDW9252908.1"/>
    </source>
</evidence>
<dbReference type="GO" id="GO:0005886">
    <property type="term" value="C:plasma membrane"/>
    <property type="evidence" value="ECO:0007669"/>
    <property type="project" value="TreeGrafter"/>
</dbReference>
<dbReference type="PROSITE" id="PS00455">
    <property type="entry name" value="AMP_BINDING"/>
    <property type="match status" value="1"/>
</dbReference>
<feature type="domain" description="AMP-binding enzyme C-terminal" evidence="7">
    <location>
        <begin position="478"/>
        <end position="587"/>
    </location>
</feature>
<evidence type="ECO:0000256" key="3">
    <source>
        <dbReference type="ARBA" id="ARBA00022723"/>
    </source>
</evidence>
<dbReference type="GO" id="GO:0070566">
    <property type="term" value="F:adenylyltransferase activity"/>
    <property type="evidence" value="ECO:0007669"/>
    <property type="project" value="TreeGrafter"/>
</dbReference>
<evidence type="ECO:0000256" key="4">
    <source>
        <dbReference type="ARBA" id="ARBA00022832"/>
    </source>
</evidence>
<dbReference type="AlphaFoldDB" id="A0AAW9CPV7"/>
<evidence type="ECO:0000256" key="2">
    <source>
        <dbReference type="ARBA" id="ARBA00022598"/>
    </source>
</evidence>
<keyword evidence="4" id="KW-0276">Fatty acid metabolism</keyword>
<dbReference type="Gene3D" id="3.40.50.12780">
    <property type="entry name" value="N-terminal domain of ligase-like"/>
    <property type="match status" value="1"/>
</dbReference>
<dbReference type="Pfam" id="PF23024">
    <property type="entry name" value="AMP-dom_DIP2-like"/>
    <property type="match status" value="1"/>
</dbReference>
<dbReference type="InterPro" id="IPR042099">
    <property type="entry name" value="ANL_N_sf"/>
</dbReference>
<dbReference type="PANTHER" id="PTHR22754">
    <property type="entry name" value="DISCO-INTERACTING PROTEIN 2 DIP2 -RELATED"/>
    <property type="match status" value="1"/>
</dbReference>
<dbReference type="RefSeq" id="WP_019254835.1">
    <property type="nucleotide sequence ID" value="NZ_JALGJC010000007.1"/>
</dbReference>
<dbReference type="Pfam" id="PF00501">
    <property type="entry name" value="AMP-binding"/>
    <property type="match status" value="1"/>
</dbReference>
<evidence type="ECO:0000259" key="6">
    <source>
        <dbReference type="Pfam" id="PF00501"/>
    </source>
</evidence>
<comment type="caution">
    <text evidence="8">The sequence shown here is derived from an EMBL/GenBank/DDBJ whole genome shotgun (WGS) entry which is preliminary data.</text>
</comment>
<gene>
    <name evidence="8" type="ORF">C7S16_5263</name>
</gene>